<keyword evidence="4" id="KW-0800">Toxin</keyword>
<name>A0A3B5A0J0_9TELE</name>
<dbReference type="InterPro" id="IPR043136">
    <property type="entry name" value="B30.2/SPRY_sf"/>
</dbReference>
<dbReference type="GeneTree" id="ENSGT00390000014380"/>
<reference evidence="8" key="1">
    <citation type="submission" date="2023-09" db="UniProtKB">
        <authorList>
            <consortium name="Ensembl"/>
        </authorList>
    </citation>
    <scope>IDENTIFICATION</scope>
</reference>
<dbReference type="PANTHER" id="PTHR31594">
    <property type="entry name" value="AIG1-TYPE G DOMAIN-CONTAINING PROTEIN"/>
    <property type="match status" value="1"/>
</dbReference>
<dbReference type="GO" id="GO:0090729">
    <property type="term" value="F:toxin activity"/>
    <property type="evidence" value="ECO:0007669"/>
    <property type="project" value="UniProtKB-KW"/>
</dbReference>
<dbReference type="GO" id="GO:0031640">
    <property type="term" value="P:killing of cells of another organism"/>
    <property type="evidence" value="ECO:0007669"/>
    <property type="project" value="UniProtKB-KW"/>
</dbReference>
<evidence type="ECO:0000256" key="5">
    <source>
        <dbReference type="ARBA" id="ARBA00022735"/>
    </source>
</evidence>
<evidence type="ECO:0000259" key="7">
    <source>
        <dbReference type="PROSITE" id="PS50188"/>
    </source>
</evidence>
<protein>
    <submittedName>
        <fullName evidence="8">Neoverrucotoxin subunit alpha-like</fullName>
    </submittedName>
</protein>
<keyword evidence="5" id="KW-0354">Hemolysis</keyword>
<comment type="subcellular location">
    <subcellularLocation>
        <location evidence="1">Secreted</location>
    </subcellularLocation>
</comment>
<evidence type="ECO:0000256" key="3">
    <source>
        <dbReference type="ARBA" id="ARBA00022525"/>
    </source>
</evidence>
<evidence type="ECO:0000256" key="2">
    <source>
        <dbReference type="ARBA" id="ARBA00006480"/>
    </source>
</evidence>
<organism evidence="8">
    <name type="scientific">Stegastes partitus</name>
    <name type="common">bicolor damselfish</name>
    <dbReference type="NCBI Taxonomy" id="144197"/>
    <lineage>
        <taxon>Eukaryota</taxon>
        <taxon>Metazoa</taxon>
        <taxon>Chordata</taxon>
        <taxon>Craniata</taxon>
        <taxon>Vertebrata</taxon>
        <taxon>Euteleostomi</taxon>
        <taxon>Actinopterygii</taxon>
        <taxon>Neopterygii</taxon>
        <taxon>Teleostei</taxon>
        <taxon>Neoteleostei</taxon>
        <taxon>Acanthomorphata</taxon>
        <taxon>Ovalentaria</taxon>
        <taxon>Pomacentridae</taxon>
        <taxon>Stegastes</taxon>
    </lineage>
</organism>
<dbReference type="InterPro" id="IPR040581">
    <property type="entry name" value="Thioredoxin_11"/>
</dbReference>
<accession>A0A3B5A0J0</accession>
<evidence type="ECO:0000256" key="1">
    <source>
        <dbReference type="ARBA" id="ARBA00004613"/>
    </source>
</evidence>
<dbReference type="GO" id="GO:0005576">
    <property type="term" value="C:extracellular region"/>
    <property type="evidence" value="ECO:0007669"/>
    <property type="project" value="UniProtKB-SubCell"/>
</dbReference>
<dbReference type="Pfam" id="PF21109">
    <property type="entry name" value="Stonustoxin_helical"/>
    <property type="match status" value="1"/>
</dbReference>
<dbReference type="InterPro" id="IPR003877">
    <property type="entry name" value="SPRY_dom"/>
</dbReference>
<dbReference type="Pfam" id="PF00622">
    <property type="entry name" value="SPRY"/>
    <property type="match status" value="1"/>
</dbReference>
<dbReference type="PROSITE" id="PS50188">
    <property type="entry name" value="B302_SPRY"/>
    <property type="match status" value="1"/>
</dbReference>
<dbReference type="InterPro" id="IPR048997">
    <property type="entry name" value="Stonustoxin-like_helical"/>
</dbReference>
<dbReference type="InterPro" id="IPR001870">
    <property type="entry name" value="B30.2/SPRY"/>
</dbReference>
<evidence type="ECO:0000256" key="6">
    <source>
        <dbReference type="ARBA" id="ARBA00022852"/>
    </source>
</evidence>
<dbReference type="InterPro" id="IPR052090">
    <property type="entry name" value="Cytolytic_pore-forming_toxin"/>
</dbReference>
<dbReference type="InterPro" id="IPR003879">
    <property type="entry name" value="Butyrophylin_SPRY"/>
</dbReference>
<keyword evidence="6" id="KW-0204">Cytolysis</keyword>
<dbReference type="SMART" id="SM00449">
    <property type="entry name" value="SPRY"/>
    <property type="match status" value="1"/>
</dbReference>
<comment type="similarity">
    <text evidence="2">Belongs to the SNTX/VTX toxin family.</text>
</comment>
<dbReference type="Pfam" id="PF13765">
    <property type="entry name" value="PRY"/>
    <property type="match status" value="1"/>
</dbReference>
<dbReference type="InterPro" id="IPR006574">
    <property type="entry name" value="PRY"/>
</dbReference>
<dbReference type="PRINTS" id="PR01407">
    <property type="entry name" value="BUTYPHLNCDUF"/>
</dbReference>
<keyword evidence="3" id="KW-0964">Secreted</keyword>
<dbReference type="SUPFAM" id="SSF49899">
    <property type="entry name" value="Concanavalin A-like lectins/glucanases"/>
    <property type="match status" value="1"/>
</dbReference>
<evidence type="ECO:0000256" key="4">
    <source>
        <dbReference type="ARBA" id="ARBA00022656"/>
    </source>
</evidence>
<dbReference type="CDD" id="cd16040">
    <property type="entry name" value="SPRY_PRY_SNTX"/>
    <property type="match status" value="1"/>
</dbReference>
<dbReference type="PANTHER" id="PTHR31594:SF16">
    <property type="entry name" value="SI:CH211-281L24.3"/>
    <property type="match status" value="1"/>
</dbReference>
<feature type="domain" description="B30.2/SPRY" evidence="7">
    <location>
        <begin position="512"/>
        <end position="706"/>
    </location>
</feature>
<dbReference type="AlphaFoldDB" id="A0A3B5A0J0"/>
<dbReference type="STRING" id="144197.ENSSPAP00000014135"/>
<evidence type="ECO:0000313" key="8">
    <source>
        <dbReference type="Ensembl" id="ENSSPAP00000014135.1"/>
    </source>
</evidence>
<sequence length="706" mass="80308">MLSCSASKRPFCCIWCKRNYDYLSLLTDLYCFLFSIGFSLWDKETLQKSTNAISQHSSTFEVTESDSTDSKSSLLSVEASLKASYMGGLVEVGGSAKYLDDKKKFKNQSRVTLQYKATTNSKQFLVTHEEAKDKQAVIPPTISATHVVTGILYGANAFFVFDSEKLEASSIQDVQAGMHAVINKIPKLNVEAKVDTQFTHEENTQIQKFSCKFYGDFILESNPATFEDAVKAYVQLPTILGEGVPLKATLMPLKSFDFAAEELKAEICIGLLRKAHDTLEEMNEAEMRCSDSLDEKVVENFPQLHKTLSKFQDLCSDYRAVLRRNMEKKFPAIRAGKEKEASVEKLFDDRKKSPFSQNNLSKWLEEKEKEINIIRACKQIIEAAGVKVVSNRSNFDREVRTPGADEVLCFIFTSLESDDPHLEQMADYLHSCEDESTTTFTPPTQERWYSSQDVFANMRKKARAFRDLAKALKSCSKFHFFVAAVPDSKYKGATIYHYRDGILITDDFSKFNIPDVTTVRDRRDLIWYACDLTLDPNTVGGYLTLSDGNNKATCGPWQNYSDQPERFGTRPQVLCRELLTGRHYWEVEWSKFTESDVGVAVTYKGIERKGDYESSGLGCNSISWFFGERYAHNAWHDGEVWRGPYPPPESSRIGVYLDWGAGTLSFYGVTSNTLNHLYTFRTKFTEPVYVGFWARQYRNYVALCPI</sequence>
<dbReference type="Ensembl" id="ENSSPAT00000014376.1">
    <property type="protein sequence ID" value="ENSSPAP00000014135.1"/>
    <property type="gene ID" value="ENSSPAG00000010695.1"/>
</dbReference>
<dbReference type="InterPro" id="IPR013320">
    <property type="entry name" value="ConA-like_dom_sf"/>
</dbReference>
<proteinExistence type="inferred from homology"/>
<dbReference type="Pfam" id="PF18078">
    <property type="entry name" value="Thioredoxin_11"/>
    <property type="match status" value="1"/>
</dbReference>
<dbReference type="Gene3D" id="2.60.120.920">
    <property type="match status" value="1"/>
</dbReference>
<dbReference type="SMART" id="SM00589">
    <property type="entry name" value="PRY"/>
    <property type="match status" value="1"/>
</dbReference>